<dbReference type="PROSITE" id="PS50004">
    <property type="entry name" value="C2"/>
    <property type="match status" value="1"/>
</dbReference>
<dbReference type="Proteomes" id="UP001479436">
    <property type="component" value="Unassembled WGS sequence"/>
</dbReference>
<feature type="domain" description="C2" evidence="1">
    <location>
        <begin position="1"/>
        <end position="105"/>
    </location>
</feature>
<gene>
    <name evidence="2" type="primary">ESYT3</name>
    <name evidence="2" type="ORF">K7432_005416</name>
</gene>
<dbReference type="SMART" id="SM00239">
    <property type="entry name" value="C2"/>
    <property type="match status" value="1"/>
</dbReference>
<dbReference type="InterPro" id="IPR045050">
    <property type="entry name" value="Synaptotagmin_plant"/>
</dbReference>
<comment type="caution">
    <text evidence="2">The sequence shown here is derived from an EMBL/GenBank/DDBJ whole genome shotgun (WGS) entry which is preliminary data.</text>
</comment>
<name>A0ABR2WWP6_9FUNG</name>
<accession>A0ABR2WWP6</accession>
<keyword evidence="3" id="KW-1185">Reference proteome</keyword>
<evidence type="ECO:0000313" key="3">
    <source>
        <dbReference type="Proteomes" id="UP001479436"/>
    </source>
</evidence>
<proteinExistence type="predicted"/>
<evidence type="ECO:0000259" key="1">
    <source>
        <dbReference type="PROSITE" id="PS50004"/>
    </source>
</evidence>
<dbReference type="InterPro" id="IPR000008">
    <property type="entry name" value="C2_dom"/>
</dbReference>
<dbReference type="Gene3D" id="2.60.40.150">
    <property type="entry name" value="C2 domain"/>
    <property type="match status" value="1"/>
</dbReference>
<dbReference type="Pfam" id="PF00168">
    <property type="entry name" value="C2"/>
    <property type="match status" value="1"/>
</dbReference>
<dbReference type="EMBL" id="JASJQH010000213">
    <property type="protein sequence ID" value="KAK9765891.1"/>
    <property type="molecule type" value="Genomic_DNA"/>
</dbReference>
<protein>
    <submittedName>
        <fullName evidence="2">Extended synaptotagmin-3</fullName>
    </submittedName>
</protein>
<sequence length="126" mass="14971">MPAFIEVTVVEGIELKNPVSDGDIKPSLRLYTSNNFFKKAKTSTLDHDKRYIWNESFEFNFDKKHDKLYVELFDRSHIRRSYSKLGVTVVDVHDIKQERDIDDWYTLSNQEGDQVGRVHLRMNYKL</sequence>
<dbReference type="PANTHER" id="PTHR10774">
    <property type="entry name" value="EXTENDED SYNAPTOTAGMIN-RELATED"/>
    <property type="match status" value="1"/>
</dbReference>
<dbReference type="SUPFAM" id="SSF49562">
    <property type="entry name" value="C2 domain (Calcium/lipid-binding domain, CaLB)"/>
    <property type="match status" value="1"/>
</dbReference>
<evidence type="ECO:0000313" key="2">
    <source>
        <dbReference type="EMBL" id="KAK9765891.1"/>
    </source>
</evidence>
<reference evidence="2 3" key="1">
    <citation type="submission" date="2023-04" db="EMBL/GenBank/DDBJ databases">
        <title>Genome of Basidiobolus ranarum AG-B5.</title>
        <authorList>
            <person name="Stajich J.E."/>
            <person name="Carter-House D."/>
            <person name="Gryganskyi A."/>
        </authorList>
    </citation>
    <scope>NUCLEOTIDE SEQUENCE [LARGE SCALE GENOMIC DNA]</scope>
    <source>
        <strain evidence="2 3">AG-B5</strain>
    </source>
</reference>
<organism evidence="2 3">
    <name type="scientific">Basidiobolus ranarum</name>
    <dbReference type="NCBI Taxonomy" id="34480"/>
    <lineage>
        <taxon>Eukaryota</taxon>
        <taxon>Fungi</taxon>
        <taxon>Fungi incertae sedis</taxon>
        <taxon>Zoopagomycota</taxon>
        <taxon>Entomophthoromycotina</taxon>
        <taxon>Basidiobolomycetes</taxon>
        <taxon>Basidiobolales</taxon>
        <taxon>Basidiobolaceae</taxon>
        <taxon>Basidiobolus</taxon>
    </lineage>
</organism>
<dbReference type="InterPro" id="IPR035892">
    <property type="entry name" value="C2_domain_sf"/>
</dbReference>
<dbReference type="PANTHER" id="PTHR10774:SF190">
    <property type="entry name" value="C2 CALCIUM_LIPID-BINDING ENDONUCLEASE_EXONUCLEASE_PHOSPHATASE-RELATED"/>
    <property type="match status" value="1"/>
</dbReference>